<feature type="transmembrane region" description="Helical" evidence="1">
    <location>
        <begin position="232"/>
        <end position="253"/>
    </location>
</feature>
<keyword evidence="1" id="KW-1133">Transmembrane helix</keyword>
<name>A0A1B8PJZ8_MORNO</name>
<feature type="transmembrane region" description="Helical" evidence="1">
    <location>
        <begin position="21"/>
        <end position="39"/>
    </location>
</feature>
<dbReference type="Proteomes" id="UP000092671">
    <property type="component" value="Unassembled WGS sequence"/>
</dbReference>
<keyword evidence="1" id="KW-0812">Transmembrane</keyword>
<dbReference type="RefSeq" id="WP_066893119.1">
    <property type="nucleotide sequence ID" value="NZ_LZDN01000012.1"/>
</dbReference>
<evidence type="ECO:0000256" key="1">
    <source>
        <dbReference type="SAM" id="Phobius"/>
    </source>
</evidence>
<protein>
    <submittedName>
        <fullName evidence="2">Uncharacterized protein</fullName>
    </submittedName>
</protein>
<gene>
    <name evidence="2" type="ORF">A9Z60_02890</name>
</gene>
<dbReference type="EMBL" id="LZDN01000012">
    <property type="protein sequence ID" value="OBX50854.1"/>
    <property type="molecule type" value="Genomic_DNA"/>
</dbReference>
<dbReference type="AlphaFoldDB" id="A0A1B8PJZ8"/>
<evidence type="ECO:0000313" key="2">
    <source>
        <dbReference type="EMBL" id="OBX50854.1"/>
    </source>
</evidence>
<organism evidence="2 3">
    <name type="scientific">Moraxella nonliquefaciens</name>
    <dbReference type="NCBI Taxonomy" id="478"/>
    <lineage>
        <taxon>Bacteria</taxon>
        <taxon>Pseudomonadati</taxon>
        <taxon>Pseudomonadota</taxon>
        <taxon>Gammaproteobacteria</taxon>
        <taxon>Moraxellales</taxon>
        <taxon>Moraxellaceae</taxon>
        <taxon>Moraxella</taxon>
    </lineage>
</organism>
<reference evidence="2 3" key="1">
    <citation type="submission" date="2016-06" db="EMBL/GenBank/DDBJ databases">
        <title>Draft genome of Moraxella nonliquefaciens CCUG 60284.</title>
        <authorList>
            <person name="Salva-Serra F."/>
            <person name="Engstrom-Jakobsson H."/>
            <person name="Thorell K."/>
            <person name="Gonzales-Siles L."/>
            <person name="Karlsson R."/>
            <person name="Boulund F."/>
            <person name="Engstrand L."/>
            <person name="Kristiansson E."/>
            <person name="Moore E."/>
        </authorList>
    </citation>
    <scope>NUCLEOTIDE SEQUENCE [LARGE SCALE GENOMIC DNA]</scope>
    <source>
        <strain evidence="2 3">CCUG 60284</strain>
    </source>
</reference>
<sequence>MNARLYPMRPKQIKNQLSVTINGIVNITMACLALVLIWFKDNLLWWEHAGILIVVGASVYLLARAYFKPKFADTSLIIDAEGICTNKDFLNKLPNYAPIAWHEIDKIEITENLPQAMMGKPLAKLNPHLSKYNKTLIIYGIQKDKFGDIKKRLIIEDGVWQIDDVDELVRLFHSLGFPVCHIDNQDYIKAYVPMGVDLGKRAGHLAYSSFFLFVIMLGLVHFDKFITLEFGYIDKVFFGVAIVVFLVGAYYLYGENKALKGMISLILFVPMMTLFLFFATLFLSPLVAKTQMVDFEFRGGKWQTTYRQMPLEVSCHKNQDNIHADGKVNIMDTLGMIRMDLTQLEKLCKK</sequence>
<feature type="transmembrane region" description="Helical" evidence="1">
    <location>
        <begin position="45"/>
        <end position="63"/>
    </location>
</feature>
<comment type="caution">
    <text evidence="2">The sequence shown here is derived from an EMBL/GenBank/DDBJ whole genome shotgun (WGS) entry which is preliminary data.</text>
</comment>
<accession>A0A1B8PJZ8</accession>
<dbReference type="PROSITE" id="PS51257">
    <property type="entry name" value="PROKAR_LIPOPROTEIN"/>
    <property type="match status" value="1"/>
</dbReference>
<dbReference type="OrthoDB" id="6649121at2"/>
<evidence type="ECO:0000313" key="3">
    <source>
        <dbReference type="Proteomes" id="UP000092671"/>
    </source>
</evidence>
<feature type="transmembrane region" description="Helical" evidence="1">
    <location>
        <begin position="202"/>
        <end position="220"/>
    </location>
</feature>
<feature type="transmembrane region" description="Helical" evidence="1">
    <location>
        <begin position="265"/>
        <end position="288"/>
    </location>
</feature>
<keyword evidence="1" id="KW-0472">Membrane</keyword>
<proteinExistence type="predicted"/>